<dbReference type="EMBL" id="SMOL01000060">
    <property type="protein sequence ID" value="KAB2634492.1"/>
    <property type="molecule type" value="Genomic_DNA"/>
</dbReference>
<evidence type="ECO:0000256" key="7">
    <source>
        <dbReference type="ARBA" id="ARBA00023002"/>
    </source>
</evidence>
<evidence type="ECO:0000256" key="9">
    <source>
        <dbReference type="ARBA" id="ARBA00023033"/>
    </source>
</evidence>
<keyword evidence="4 13" id="KW-0812">Transmembrane</keyword>
<keyword evidence="6 13" id="KW-1133">Transmembrane helix</keyword>
<name>A0A5N5I7U5_9ROSA</name>
<evidence type="ECO:0000256" key="1">
    <source>
        <dbReference type="ARBA" id="ARBA00004167"/>
    </source>
</evidence>
<dbReference type="InterPro" id="IPR036396">
    <property type="entry name" value="Cyt_P450_sf"/>
</dbReference>
<organism evidence="14 15">
    <name type="scientific">Pyrus ussuriensis x Pyrus communis</name>
    <dbReference type="NCBI Taxonomy" id="2448454"/>
    <lineage>
        <taxon>Eukaryota</taxon>
        <taxon>Viridiplantae</taxon>
        <taxon>Streptophyta</taxon>
        <taxon>Embryophyta</taxon>
        <taxon>Tracheophyta</taxon>
        <taxon>Spermatophyta</taxon>
        <taxon>Magnoliopsida</taxon>
        <taxon>eudicotyledons</taxon>
        <taxon>Gunneridae</taxon>
        <taxon>Pentapetalae</taxon>
        <taxon>rosids</taxon>
        <taxon>fabids</taxon>
        <taxon>Rosales</taxon>
        <taxon>Rosaceae</taxon>
        <taxon>Amygdaloideae</taxon>
        <taxon>Maleae</taxon>
        <taxon>Pyrus</taxon>
    </lineage>
</organism>
<dbReference type="GO" id="GO:0004497">
    <property type="term" value="F:monooxygenase activity"/>
    <property type="evidence" value="ECO:0007669"/>
    <property type="project" value="UniProtKB-KW"/>
</dbReference>
<dbReference type="AlphaFoldDB" id="A0A5N5I7U5"/>
<feature type="transmembrane region" description="Helical" evidence="13">
    <location>
        <begin position="12"/>
        <end position="31"/>
    </location>
</feature>
<dbReference type="InterPro" id="IPR002401">
    <property type="entry name" value="Cyt_P450_E_grp-I"/>
</dbReference>
<dbReference type="Proteomes" id="UP000327157">
    <property type="component" value="Unassembled WGS sequence"/>
</dbReference>
<proteinExistence type="inferred from homology"/>
<dbReference type="InterPro" id="IPR017972">
    <property type="entry name" value="Cyt_P450_CS"/>
</dbReference>
<dbReference type="GO" id="GO:0016705">
    <property type="term" value="F:oxidoreductase activity, acting on paired donors, with incorporation or reduction of molecular oxygen"/>
    <property type="evidence" value="ECO:0007669"/>
    <property type="project" value="InterPro"/>
</dbReference>
<keyword evidence="5 11" id="KW-0479">Metal-binding</keyword>
<evidence type="ECO:0000256" key="2">
    <source>
        <dbReference type="ARBA" id="ARBA00010617"/>
    </source>
</evidence>
<evidence type="ECO:0000256" key="10">
    <source>
        <dbReference type="ARBA" id="ARBA00023136"/>
    </source>
</evidence>
<dbReference type="Gene3D" id="1.10.630.10">
    <property type="entry name" value="Cytochrome P450"/>
    <property type="match status" value="1"/>
</dbReference>
<evidence type="ECO:0000256" key="12">
    <source>
        <dbReference type="RuleBase" id="RU000461"/>
    </source>
</evidence>
<accession>A0A5N5I7U5</accession>
<evidence type="ECO:0000313" key="15">
    <source>
        <dbReference type="Proteomes" id="UP000327157"/>
    </source>
</evidence>
<sequence>MELLQFDIDIMAISLALLGFVTLLAHLYSGLVMKPRRLRSQLTNQGISGPPPWFFLGHIMQIDKACSSSGGIDKAPTMEASTLHNNAAILFPIFEQWRKQDGEVFSFSLGNTPILYVNKHEVVKKMVTCTSWDCGKPTYQHKDRGPLFGQGIVISNGASWAHQRKLIVPELYMDKVNGMFNLITECSVILLNSWNNIKIDNYIRRFSGDAISRACFGSNYAKGEQIFQKLDKLQHAIYLPTKSNRKAWAIEKEIANLILKTVKERQAAGHEKDLMQMILEGAINSGLGREATDQFISVNCKNIYLAGNETTAISATWTLMLLASNLQWQERVRAEVLEVCQGRTPDADMLLKMKRLTMVIHESMRLYPPTPVVSREAFADMKFEDIIVPKGVIVWTVMLTLHTDPEIWGPDSYTFNPERFANGIIGACKLPQLYIPFGVGPRVCIGQNFAMAELKVLISLILSKFSFSVSPNYIHKPSLRLLIEAEHGVRLLVRKL</sequence>
<evidence type="ECO:0000256" key="5">
    <source>
        <dbReference type="ARBA" id="ARBA00022723"/>
    </source>
</evidence>
<comment type="cofactor">
    <cofactor evidence="11">
        <name>heme</name>
        <dbReference type="ChEBI" id="CHEBI:30413"/>
    </cofactor>
</comment>
<comment type="similarity">
    <text evidence="2 12">Belongs to the cytochrome P450 family.</text>
</comment>
<dbReference type="PANTHER" id="PTHR24282:SF196">
    <property type="entry name" value="CYTOCHROME P450 714C2"/>
    <property type="match status" value="1"/>
</dbReference>
<reference evidence="14 15" key="2">
    <citation type="submission" date="2019-11" db="EMBL/GenBank/DDBJ databases">
        <title>A de novo genome assembly of a pear dwarfing rootstock.</title>
        <authorList>
            <person name="Wang F."/>
            <person name="Wang J."/>
            <person name="Li S."/>
            <person name="Zhang Y."/>
            <person name="Fang M."/>
            <person name="Ma L."/>
            <person name="Zhao Y."/>
            <person name="Jiang S."/>
        </authorList>
    </citation>
    <scope>NUCLEOTIDE SEQUENCE [LARGE SCALE GENOMIC DNA]</scope>
    <source>
        <strain evidence="14">S2</strain>
        <tissue evidence="14">Leaf</tissue>
    </source>
</reference>
<dbReference type="SUPFAM" id="SSF48264">
    <property type="entry name" value="Cytochrome P450"/>
    <property type="match status" value="1"/>
</dbReference>
<dbReference type="InterPro" id="IPR001128">
    <property type="entry name" value="Cyt_P450"/>
</dbReference>
<dbReference type="PRINTS" id="PR00463">
    <property type="entry name" value="EP450I"/>
</dbReference>
<dbReference type="OrthoDB" id="1470350at2759"/>
<dbReference type="GO" id="GO:0005506">
    <property type="term" value="F:iron ion binding"/>
    <property type="evidence" value="ECO:0007669"/>
    <property type="project" value="InterPro"/>
</dbReference>
<evidence type="ECO:0000256" key="6">
    <source>
        <dbReference type="ARBA" id="ARBA00022989"/>
    </source>
</evidence>
<dbReference type="PROSITE" id="PS00086">
    <property type="entry name" value="CYTOCHROME_P450"/>
    <property type="match status" value="1"/>
</dbReference>
<evidence type="ECO:0000256" key="8">
    <source>
        <dbReference type="ARBA" id="ARBA00023004"/>
    </source>
</evidence>
<comment type="subcellular location">
    <subcellularLocation>
        <location evidence="1">Membrane</location>
        <topology evidence="1">Single-pass membrane protein</topology>
    </subcellularLocation>
</comment>
<keyword evidence="7 12" id="KW-0560">Oxidoreductase</keyword>
<reference evidence="14 15" key="1">
    <citation type="submission" date="2019-09" db="EMBL/GenBank/DDBJ databases">
        <authorList>
            <person name="Ou C."/>
        </authorList>
    </citation>
    <scope>NUCLEOTIDE SEQUENCE [LARGE SCALE GENOMIC DNA]</scope>
    <source>
        <strain evidence="14">S2</strain>
        <tissue evidence="14">Leaf</tissue>
    </source>
</reference>
<dbReference type="PRINTS" id="PR00385">
    <property type="entry name" value="P450"/>
</dbReference>
<evidence type="ECO:0000256" key="13">
    <source>
        <dbReference type="SAM" id="Phobius"/>
    </source>
</evidence>
<keyword evidence="3 11" id="KW-0349">Heme</keyword>
<protein>
    <submittedName>
        <fullName evidence="14">Cytochrome P450 734A1-like</fullName>
    </submittedName>
</protein>
<dbReference type="InterPro" id="IPR050665">
    <property type="entry name" value="Cytochrome_P450_Monooxygen"/>
</dbReference>
<keyword evidence="15" id="KW-1185">Reference proteome</keyword>
<comment type="caution">
    <text evidence="14">The sequence shown here is derived from an EMBL/GenBank/DDBJ whole genome shotgun (WGS) entry which is preliminary data.</text>
</comment>
<keyword evidence="9 12" id="KW-0503">Monooxygenase</keyword>
<keyword evidence="8 11" id="KW-0408">Iron</keyword>
<dbReference type="GO" id="GO:0020037">
    <property type="term" value="F:heme binding"/>
    <property type="evidence" value="ECO:0007669"/>
    <property type="project" value="InterPro"/>
</dbReference>
<evidence type="ECO:0000256" key="4">
    <source>
        <dbReference type="ARBA" id="ARBA00022692"/>
    </source>
</evidence>
<evidence type="ECO:0000313" key="14">
    <source>
        <dbReference type="EMBL" id="KAB2634492.1"/>
    </source>
</evidence>
<dbReference type="PANTHER" id="PTHR24282">
    <property type="entry name" value="CYTOCHROME P450 FAMILY MEMBER"/>
    <property type="match status" value="1"/>
</dbReference>
<evidence type="ECO:0000256" key="3">
    <source>
        <dbReference type="ARBA" id="ARBA00022617"/>
    </source>
</evidence>
<gene>
    <name evidence="14" type="ORF">D8674_040455</name>
</gene>
<dbReference type="Pfam" id="PF00067">
    <property type="entry name" value="p450"/>
    <property type="match status" value="1"/>
</dbReference>
<keyword evidence="10 13" id="KW-0472">Membrane</keyword>
<evidence type="ECO:0000256" key="11">
    <source>
        <dbReference type="PIRSR" id="PIRSR602401-1"/>
    </source>
</evidence>
<dbReference type="GO" id="GO:0016020">
    <property type="term" value="C:membrane"/>
    <property type="evidence" value="ECO:0007669"/>
    <property type="project" value="UniProtKB-SubCell"/>
</dbReference>
<feature type="binding site" description="axial binding residue" evidence="11">
    <location>
        <position position="444"/>
    </location>
    <ligand>
        <name>heme</name>
        <dbReference type="ChEBI" id="CHEBI:30413"/>
    </ligand>
    <ligandPart>
        <name>Fe</name>
        <dbReference type="ChEBI" id="CHEBI:18248"/>
    </ligandPart>
</feature>